<accession>A0A074ZLJ3</accession>
<feature type="compositionally biased region" description="Acidic residues" evidence="4">
    <location>
        <begin position="1095"/>
        <end position="1106"/>
    </location>
</feature>
<dbReference type="CTD" id="20322240"/>
<evidence type="ECO:0000256" key="5">
    <source>
        <dbReference type="SAM" id="SignalP"/>
    </source>
</evidence>
<feature type="compositionally biased region" description="Polar residues" evidence="4">
    <location>
        <begin position="1007"/>
        <end position="1030"/>
    </location>
</feature>
<feature type="compositionally biased region" description="Low complexity" evidence="4">
    <location>
        <begin position="729"/>
        <end position="740"/>
    </location>
</feature>
<feature type="compositionally biased region" description="Acidic residues" evidence="4">
    <location>
        <begin position="464"/>
        <end position="474"/>
    </location>
</feature>
<gene>
    <name evidence="6" type="ORF">T265_08061</name>
</gene>
<evidence type="ECO:0008006" key="8">
    <source>
        <dbReference type="Google" id="ProtNLM"/>
    </source>
</evidence>
<feature type="signal peptide" evidence="5">
    <location>
        <begin position="1"/>
        <end position="31"/>
    </location>
</feature>
<dbReference type="Pfam" id="PF00400">
    <property type="entry name" value="WD40"/>
    <property type="match status" value="2"/>
</dbReference>
<dbReference type="AlphaFoldDB" id="A0A074ZLJ3"/>
<reference evidence="6 7" key="1">
    <citation type="submission" date="2013-11" db="EMBL/GenBank/DDBJ databases">
        <title>Opisthorchis viverrini - life in the bile duct.</title>
        <authorList>
            <person name="Young N.D."/>
            <person name="Nagarajan N."/>
            <person name="Lin S.J."/>
            <person name="Korhonen P.K."/>
            <person name="Jex A.R."/>
            <person name="Hall R.S."/>
            <person name="Safavi-Hemami H."/>
            <person name="Kaewkong W."/>
            <person name="Bertrand D."/>
            <person name="Gao S."/>
            <person name="Seet Q."/>
            <person name="Wongkham S."/>
            <person name="Teh B.T."/>
            <person name="Wongkham C."/>
            <person name="Intapan P.M."/>
            <person name="Maleewong W."/>
            <person name="Yang X."/>
            <person name="Hu M."/>
            <person name="Wang Z."/>
            <person name="Hofmann A."/>
            <person name="Sternberg P.W."/>
            <person name="Tan P."/>
            <person name="Wang J."/>
            <person name="Gasser R.B."/>
        </authorList>
    </citation>
    <scope>NUCLEOTIDE SEQUENCE [LARGE SCALE GENOMIC DNA]</scope>
</reference>
<feature type="compositionally biased region" description="Acidic residues" evidence="4">
    <location>
        <begin position="964"/>
        <end position="974"/>
    </location>
</feature>
<dbReference type="SUPFAM" id="SSF50978">
    <property type="entry name" value="WD40 repeat-like"/>
    <property type="match status" value="1"/>
</dbReference>
<organism evidence="6 7">
    <name type="scientific">Opisthorchis viverrini</name>
    <name type="common">Southeast Asian liver fluke</name>
    <dbReference type="NCBI Taxonomy" id="6198"/>
    <lineage>
        <taxon>Eukaryota</taxon>
        <taxon>Metazoa</taxon>
        <taxon>Spiralia</taxon>
        <taxon>Lophotrochozoa</taxon>
        <taxon>Platyhelminthes</taxon>
        <taxon>Trematoda</taxon>
        <taxon>Digenea</taxon>
        <taxon>Opisthorchiida</taxon>
        <taxon>Opisthorchiata</taxon>
        <taxon>Opisthorchiidae</taxon>
        <taxon>Opisthorchis</taxon>
    </lineage>
</organism>
<feature type="compositionally biased region" description="Low complexity" evidence="4">
    <location>
        <begin position="778"/>
        <end position="798"/>
    </location>
</feature>
<evidence type="ECO:0000256" key="2">
    <source>
        <dbReference type="ARBA" id="ARBA00022737"/>
    </source>
</evidence>
<feature type="compositionally biased region" description="Polar residues" evidence="4">
    <location>
        <begin position="1238"/>
        <end position="1250"/>
    </location>
</feature>
<proteinExistence type="predicted"/>
<dbReference type="InterPro" id="IPR036322">
    <property type="entry name" value="WD40_repeat_dom_sf"/>
</dbReference>
<feature type="region of interest" description="Disordered" evidence="4">
    <location>
        <begin position="720"/>
        <end position="889"/>
    </location>
</feature>
<feature type="compositionally biased region" description="Polar residues" evidence="4">
    <location>
        <begin position="1138"/>
        <end position="1158"/>
    </location>
</feature>
<dbReference type="RefSeq" id="XP_009172020.1">
    <property type="nucleotide sequence ID" value="XM_009173756.1"/>
</dbReference>
<dbReference type="OrthoDB" id="4869960at2759"/>
<dbReference type="GeneID" id="20322240"/>
<feature type="region of interest" description="Disordered" evidence="4">
    <location>
        <begin position="989"/>
        <end position="1267"/>
    </location>
</feature>
<dbReference type="EMBL" id="KL596818">
    <property type="protein sequence ID" value="KER24215.1"/>
    <property type="molecule type" value="Genomic_DNA"/>
</dbReference>
<dbReference type="GO" id="GO:0080008">
    <property type="term" value="C:Cul4-RING E3 ubiquitin ligase complex"/>
    <property type="evidence" value="ECO:0007669"/>
    <property type="project" value="TreeGrafter"/>
</dbReference>
<sequence length="1267" mass="138384">MTFSLTIRLVWTTHWVCYTRLFIRLLVSTSSDEDYTSMDTDMQWTNGGNCQISGLHKTHLVNSLNSFNMAPKDGDYEAFKDPTMKACQESDTALNASDMDSNKQLRRDLRIGSAYHIGSSRFPRTFSPTPYSTLEVNNQQSVTTPLVIDKDSTPPPTTTDTFLRHPFNLILAREQGDIGPAPKSRRVRYKASRWRCEGSPRIDGLQLQGHRERGTRHADPQTFSELVQGSLWAVSRLHLENKFKCHRGCVNALTFNSSGNLIASGSDDLKVVVTNWITKEQVAKYSTGHAMNIFHVKFLPETNDTKIVSCACDSEVRLAELASDGSLVGSPRLLVAHNRSCHKLALPHGEPHIVLSAGADGQVFSIDVRTPKADNILWLPFSEFFSIASNPIYPNEVALCGRNESIIRIYDRRKMDGRDPRSGYLHCFGAAHLRSFGRRTPPVFPAGLDDSSPSDHTNPFGDVDSSDSSEADEMDVDSDNFLHSLSAQLGRRVRAVLNGLRGRAQVAFRFTNGRGEGTTTTHPSYNLESSKYSVTAAVYSNQGDGRFTATRVEEIRAPHMLLVSHNSCFPPNPPPAILASYNDEDIYLFDTRRPSSPYLHKYSGHRNMQTIVSATFFGPNSEYVVSGSDDGFFYVWDRESEGIVQWLHADADGAVNVIESHPTLPVLASAGLDFDFKVWSPLRPLLVDSDDELYSSHLKYTFSKVAPDIRRLRRSQLAKALSSDSDSHTQTGLQQQQNGGSRDSTPTNDATSSLPHDTVPSTLSDGPTGVRADGSPPVSTLCSEVTSSSSSATLSNACKRLRRSSSPDDDARENVPVEEMSPQSGDGEVPSVETRPSVRRQRKKTRKRHSSETSTDARLPEKRLQCTKTERTDKEGSGGNPTAEPDQVQPVLPQFLLPFNRNDLELRVAQNWINRTSERTQLDGLEEADSQLLSAIESMTQLHARAAHRRASSRHNGTTGDGGSTDDDADDDDDSGILGSFLFFRRPRRAAEQSEETFATRDREGSANGTSSNSSWVSTQETSNESRVTRSSSSSSSSTATSTSSSSSSSSSTSSSGSPSTALLSAIESMTQLHARAAHRRASSRHNGTTGDGGSTDDDADDDDDSGILGSFLFFRRPRRAAEQSEETFATRDREGSANGTSSNSSWVSTQETSNESRVTLLPQHLLLPRPPPHPPRPLQRSSSSSSSSTSTSTSSSSSSSSTSSSSSPSTAVGEDSSSSADSHSEDRVLVELLNLESAATLTSEPNSTGGKHKRPSEDVDDLDDVD</sequence>
<dbReference type="PANTHER" id="PTHR15574">
    <property type="entry name" value="WD REPEAT DOMAIN-CONTAINING FAMILY"/>
    <property type="match status" value="1"/>
</dbReference>
<evidence type="ECO:0000256" key="4">
    <source>
        <dbReference type="SAM" id="MobiDB-lite"/>
    </source>
</evidence>
<keyword evidence="7" id="KW-1185">Reference proteome</keyword>
<protein>
    <recommendedName>
        <fullName evidence="8">WD domain, G-beta repeat protein</fullName>
    </recommendedName>
</protein>
<keyword evidence="1 3" id="KW-0853">WD repeat</keyword>
<evidence type="ECO:0000256" key="3">
    <source>
        <dbReference type="PROSITE-ProRule" id="PRU00221"/>
    </source>
</evidence>
<feature type="chain" id="PRO_5001704204" description="WD domain, G-beta repeat protein" evidence="5">
    <location>
        <begin position="32"/>
        <end position="1267"/>
    </location>
</feature>
<feature type="region of interest" description="Disordered" evidence="4">
    <location>
        <begin position="442"/>
        <end position="474"/>
    </location>
</feature>
<dbReference type="STRING" id="6198.A0A074ZLJ3"/>
<keyword evidence="5" id="KW-0732">Signal</keyword>
<feature type="compositionally biased region" description="Basic residues" evidence="4">
    <location>
        <begin position="837"/>
        <end position="849"/>
    </location>
</feature>
<feature type="compositionally biased region" description="Basic and acidic residues" evidence="4">
    <location>
        <begin position="858"/>
        <end position="876"/>
    </location>
</feature>
<dbReference type="SMART" id="SM00320">
    <property type="entry name" value="WD40"/>
    <property type="match status" value="6"/>
</dbReference>
<dbReference type="InterPro" id="IPR045151">
    <property type="entry name" value="DCAF8"/>
</dbReference>
<dbReference type="InterPro" id="IPR015943">
    <property type="entry name" value="WD40/YVTN_repeat-like_dom_sf"/>
</dbReference>
<feature type="compositionally biased region" description="Pro residues" evidence="4">
    <location>
        <begin position="1169"/>
        <end position="1178"/>
    </location>
</feature>
<feature type="repeat" description="WD" evidence="3">
    <location>
        <begin position="605"/>
        <end position="637"/>
    </location>
</feature>
<dbReference type="PANTHER" id="PTHR15574:SF21">
    <property type="entry name" value="DDB1- AND CUL4-ASSOCIATED FACTOR 8"/>
    <property type="match status" value="1"/>
</dbReference>
<feature type="region of interest" description="Disordered" evidence="4">
    <location>
        <begin position="943"/>
        <end position="974"/>
    </location>
</feature>
<keyword evidence="2" id="KW-0677">Repeat</keyword>
<evidence type="ECO:0000256" key="1">
    <source>
        <dbReference type="ARBA" id="ARBA00022574"/>
    </source>
</evidence>
<dbReference type="Gene3D" id="2.130.10.10">
    <property type="entry name" value="YVTN repeat-like/Quinoprotein amine dehydrogenase"/>
    <property type="match status" value="2"/>
</dbReference>
<dbReference type="PROSITE" id="PS50082">
    <property type="entry name" value="WD_REPEATS_2"/>
    <property type="match status" value="1"/>
</dbReference>
<feature type="compositionally biased region" description="Low complexity" evidence="4">
    <location>
        <begin position="1179"/>
        <end position="1222"/>
    </location>
</feature>
<dbReference type="GO" id="GO:0005737">
    <property type="term" value="C:cytoplasm"/>
    <property type="evidence" value="ECO:0007669"/>
    <property type="project" value="TreeGrafter"/>
</dbReference>
<dbReference type="KEGG" id="ovi:T265_08061"/>
<evidence type="ECO:0000313" key="6">
    <source>
        <dbReference type="EMBL" id="KER24215.1"/>
    </source>
</evidence>
<feature type="compositionally biased region" description="Low complexity" evidence="4">
    <location>
        <begin position="1031"/>
        <end position="1061"/>
    </location>
</feature>
<feature type="compositionally biased region" description="Polar residues" evidence="4">
    <location>
        <begin position="741"/>
        <end position="765"/>
    </location>
</feature>
<name>A0A074ZLJ3_OPIVI</name>
<evidence type="ECO:0000313" key="7">
    <source>
        <dbReference type="Proteomes" id="UP000054324"/>
    </source>
</evidence>
<dbReference type="Proteomes" id="UP000054324">
    <property type="component" value="Unassembled WGS sequence"/>
</dbReference>
<dbReference type="InterPro" id="IPR001680">
    <property type="entry name" value="WD40_rpt"/>
</dbReference>